<proteinExistence type="predicted"/>
<evidence type="ECO:0000313" key="1">
    <source>
        <dbReference type="EMBL" id="PIL12399.1"/>
    </source>
</evidence>
<dbReference type="EMBL" id="AWWI01000186">
    <property type="protein sequence ID" value="PIL12399.1"/>
    <property type="molecule type" value="Genomic_DNA"/>
</dbReference>
<dbReference type="AlphaFoldDB" id="A0A2G8QSX9"/>
<organism evidence="1 2">
    <name type="scientific">Puniceibacterium antarcticum</name>
    <dbReference type="NCBI Taxonomy" id="1206336"/>
    <lineage>
        <taxon>Bacteria</taxon>
        <taxon>Pseudomonadati</taxon>
        <taxon>Pseudomonadota</taxon>
        <taxon>Alphaproteobacteria</taxon>
        <taxon>Rhodobacterales</taxon>
        <taxon>Paracoccaceae</taxon>
        <taxon>Puniceibacterium</taxon>
    </lineage>
</organism>
<gene>
    <name evidence="1" type="ORF">P775_28250</name>
</gene>
<comment type="caution">
    <text evidence="1">The sequence shown here is derived from an EMBL/GenBank/DDBJ whole genome shotgun (WGS) entry which is preliminary data.</text>
</comment>
<name>A0A2G8QSX9_9RHOB</name>
<reference evidence="1 2" key="1">
    <citation type="submission" date="2013-09" db="EMBL/GenBank/DDBJ databases">
        <title>Genome sequencing of Phaeobacter antarcticus sp. nov. SM1211.</title>
        <authorList>
            <person name="Zhang X.-Y."/>
            <person name="Liu C."/>
            <person name="Chen X.-L."/>
            <person name="Xie B.-B."/>
            <person name="Qin Q.-L."/>
            <person name="Rong J.-C."/>
            <person name="Zhang Y.-Z."/>
        </authorList>
    </citation>
    <scope>NUCLEOTIDE SEQUENCE [LARGE SCALE GENOMIC DNA]</scope>
    <source>
        <strain evidence="1 2">SM1211</strain>
    </source>
</reference>
<dbReference type="Proteomes" id="UP000231259">
    <property type="component" value="Unassembled WGS sequence"/>
</dbReference>
<keyword evidence="2" id="KW-1185">Reference proteome</keyword>
<sequence length="66" mass="7416">MKLPMKFFVLATPVTNNWTKVPSATDAKNDADPEPFAAEIVRGIFVPLSMLYARAMEFWMTPPVTL</sequence>
<protein>
    <submittedName>
        <fullName evidence="1">Uncharacterized protein</fullName>
    </submittedName>
</protein>
<evidence type="ECO:0000313" key="2">
    <source>
        <dbReference type="Proteomes" id="UP000231259"/>
    </source>
</evidence>
<accession>A0A2G8QSX9</accession>